<dbReference type="InterPro" id="IPR004254">
    <property type="entry name" value="AdipoR/HlyIII-related"/>
</dbReference>
<feature type="binding site" evidence="7">
    <location>
        <position position="72"/>
    </location>
    <ligand>
        <name>Zn(2+)</name>
        <dbReference type="ChEBI" id="CHEBI:29105"/>
    </ligand>
</feature>
<feature type="transmembrane region" description="Helical" evidence="8">
    <location>
        <begin position="169"/>
        <end position="188"/>
    </location>
</feature>
<dbReference type="OrthoDB" id="9813689at2"/>
<evidence type="ECO:0000256" key="2">
    <source>
        <dbReference type="ARBA" id="ARBA00008488"/>
    </source>
</evidence>
<evidence type="ECO:0000313" key="10">
    <source>
        <dbReference type="Proteomes" id="UP000199556"/>
    </source>
</evidence>
<proteinExistence type="inferred from homology"/>
<gene>
    <name evidence="9" type="ORF">SAMN05421721_10789</name>
</gene>
<keyword evidence="3" id="KW-1003">Cell membrane</keyword>
<evidence type="ECO:0000256" key="6">
    <source>
        <dbReference type="ARBA" id="ARBA00023136"/>
    </source>
</evidence>
<feature type="transmembrane region" description="Helical" evidence="8">
    <location>
        <begin position="21"/>
        <end position="39"/>
    </location>
</feature>
<evidence type="ECO:0000256" key="8">
    <source>
        <dbReference type="SAM" id="Phobius"/>
    </source>
</evidence>
<dbReference type="Pfam" id="PF03006">
    <property type="entry name" value="HlyIII"/>
    <property type="match status" value="1"/>
</dbReference>
<keyword evidence="7" id="KW-0479">Metal-binding</keyword>
<feature type="transmembrane region" description="Helical" evidence="8">
    <location>
        <begin position="51"/>
        <end position="74"/>
    </location>
</feature>
<feature type="binding site" evidence="7">
    <location>
        <position position="200"/>
    </location>
    <ligand>
        <name>Zn(2+)</name>
        <dbReference type="ChEBI" id="CHEBI:29105"/>
    </ligand>
</feature>
<protein>
    <submittedName>
        <fullName evidence="9">Hemolysin III</fullName>
    </submittedName>
</protein>
<dbReference type="GO" id="GO:0005886">
    <property type="term" value="C:plasma membrane"/>
    <property type="evidence" value="ECO:0007669"/>
    <property type="project" value="UniProtKB-SubCell"/>
</dbReference>
<name>A0A1I4RC05_ECTMO</name>
<evidence type="ECO:0000256" key="7">
    <source>
        <dbReference type="PIRSR" id="PIRSR604254-1"/>
    </source>
</evidence>
<dbReference type="PANTHER" id="PTHR20855:SF3">
    <property type="entry name" value="LD03007P"/>
    <property type="match status" value="1"/>
</dbReference>
<organism evidence="9 10">
    <name type="scientific">Ectothiorhodospira mobilis</name>
    <dbReference type="NCBI Taxonomy" id="195064"/>
    <lineage>
        <taxon>Bacteria</taxon>
        <taxon>Pseudomonadati</taxon>
        <taxon>Pseudomonadota</taxon>
        <taxon>Gammaproteobacteria</taxon>
        <taxon>Chromatiales</taxon>
        <taxon>Ectothiorhodospiraceae</taxon>
        <taxon>Ectothiorhodospira</taxon>
    </lineage>
</organism>
<accession>A0A1I4RC05</accession>
<keyword evidence="10" id="KW-1185">Reference proteome</keyword>
<dbReference type="GO" id="GO:0046872">
    <property type="term" value="F:metal ion binding"/>
    <property type="evidence" value="ECO:0007669"/>
    <property type="project" value="UniProtKB-KW"/>
</dbReference>
<keyword evidence="7" id="KW-0862">Zinc</keyword>
<dbReference type="InterPro" id="IPR005744">
    <property type="entry name" value="Hy-lIII"/>
</dbReference>
<keyword evidence="6 8" id="KW-0472">Membrane</keyword>
<evidence type="ECO:0000256" key="5">
    <source>
        <dbReference type="ARBA" id="ARBA00022989"/>
    </source>
</evidence>
<evidence type="ECO:0000256" key="4">
    <source>
        <dbReference type="ARBA" id="ARBA00022692"/>
    </source>
</evidence>
<evidence type="ECO:0000256" key="1">
    <source>
        <dbReference type="ARBA" id="ARBA00004651"/>
    </source>
</evidence>
<feature type="transmembrane region" description="Helical" evidence="8">
    <location>
        <begin position="86"/>
        <end position="108"/>
    </location>
</feature>
<dbReference type="GO" id="GO:0140911">
    <property type="term" value="F:pore-forming activity"/>
    <property type="evidence" value="ECO:0007669"/>
    <property type="project" value="InterPro"/>
</dbReference>
<dbReference type="STRING" id="195064.SAMN05421721_10789"/>
<feature type="transmembrane region" description="Helical" evidence="8">
    <location>
        <begin position="145"/>
        <end position="163"/>
    </location>
</feature>
<evidence type="ECO:0000256" key="3">
    <source>
        <dbReference type="ARBA" id="ARBA00022475"/>
    </source>
</evidence>
<evidence type="ECO:0000313" key="9">
    <source>
        <dbReference type="EMBL" id="SFM49834.1"/>
    </source>
</evidence>
<feature type="binding site" evidence="7">
    <location>
        <position position="196"/>
    </location>
    <ligand>
        <name>Zn(2+)</name>
        <dbReference type="ChEBI" id="CHEBI:29105"/>
    </ligand>
</feature>
<keyword evidence="5 8" id="KW-1133">Transmembrane helix</keyword>
<keyword evidence="4 8" id="KW-0812">Transmembrane</keyword>
<comment type="subcellular location">
    <subcellularLocation>
        <location evidence="1">Cell membrane</location>
        <topology evidence="1">Multi-pass membrane protein</topology>
    </subcellularLocation>
</comment>
<dbReference type="NCBIfam" id="TIGR01065">
    <property type="entry name" value="hlyIII"/>
    <property type="match status" value="1"/>
</dbReference>
<dbReference type="EMBL" id="FOUO01000007">
    <property type="protein sequence ID" value="SFM49834.1"/>
    <property type="molecule type" value="Genomic_DNA"/>
</dbReference>
<dbReference type="PANTHER" id="PTHR20855">
    <property type="entry name" value="ADIPOR/PROGESTIN RECEPTOR-RELATED"/>
    <property type="match status" value="1"/>
</dbReference>
<dbReference type="Proteomes" id="UP000199556">
    <property type="component" value="Unassembled WGS sequence"/>
</dbReference>
<comment type="similarity">
    <text evidence="2">Belongs to the UPF0073 (Hly-III) family.</text>
</comment>
<sequence>MVSTEAFPERPYTRGEELANTFSHGLALLAALAGIPFLLLEAVGTGSAGFVVGAAIFSTTMVLLYLASTLYHAVPPVGRAKRVFRVLDHSAIFLLIAGTYTPFTLGILGGPWGWTLFGLVWTLAGLGVLLKSFNGIPHPVLSTGLYLLMGWLVLIAIVPLYRLMPLPGLLWLLAGGLAYTGGVVFFALDRYLPYGHFVWHLFVMAGTVCHYFAVLWYGA</sequence>
<dbReference type="AlphaFoldDB" id="A0A1I4RC05"/>
<reference evidence="9 10" key="1">
    <citation type="submission" date="2016-10" db="EMBL/GenBank/DDBJ databases">
        <authorList>
            <person name="de Groot N.N."/>
        </authorList>
    </citation>
    <scope>NUCLEOTIDE SEQUENCE [LARGE SCALE GENOMIC DNA]</scope>
    <source>
        <strain evidence="9 10">DSM 4180</strain>
    </source>
</reference>
<feature type="transmembrane region" description="Helical" evidence="8">
    <location>
        <begin position="197"/>
        <end position="217"/>
    </location>
</feature>
<dbReference type="RefSeq" id="WP_090485007.1">
    <property type="nucleotide sequence ID" value="NZ_FOUO01000007.1"/>
</dbReference>